<dbReference type="NCBIfam" id="NF009163">
    <property type="entry name" value="PRK12509.1"/>
    <property type="match status" value="1"/>
</dbReference>
<protein>
    <submittedName>
        <fullName evidence="9">Multisubunit sodium/proton antiporter MrpB subunit</fullName>
    </submittedName>
</protein>
<feature type="transmembrane region" description="Helical" evidence="7">
    <location>
        <begin position="7"/>
        <end position="29"/>
    </location>
</feature>
<evidence type="ECO:0000256" key="5">
    <source>
        <dbReference type="ARBA" id="ARBA00022989"/>
    </source>
</evidence>
<dbReference type="AlphaFoldDB" id="A0A4R7JZ50"/>
<name>A0A4R7JZ50_9GAMM</name>
<comment type="subcellular location">
    <subcellularLocation>
        <location evidence="1">Cell membrane</location>
        <topology evidence="1">Multi-pass membrane protein</topology>
    </subcellularLocation>
</comment>
<evidence type="ECO:0000256" key="4">
    <source>
        <dbReference type="ARBA" id="ARBA00022692"/>
    </source>
</evidence>
<evidence type="ECO:0000259" key="8">
    <source>
        <dbReference type="Pfam" id="PF04039"/>
    </source>
</evidence>
<keyword evidence="10" id="KW-1185">Reference proteome</keyword>
<evidence type="ECO:0000256" key="2">
    <source>
        <dbReference type="ARBA" id="ARBA00009425"/>
    </source>
</evidence>
<evidence type="ECO:0000256" key="7">
    <source>
        <dbReference type="SAM" id="Phobius"/>
    </source>
</evidence>
<dbReference type="PANTHER" id="PTHR33932">
    <property type="entry name" value="NA(+)/H(+) ANTIPORTER SUBUNIT B"/>
    <property type="match status" value="1"/>
</dbReference>
<reference evidence="9 10" key="1">
    <citation type="submission" date="2019-03" db="EMBL/GenBank/DDBJ databases">
        <title>Genomic Encyclopedia of Type Strains, Phase IV (KMG-IV): sequencing the most valuable type-strain genomes for metagenomic binning, comparative biology and taxonomic classification.</title>
        <authorList>
            <person name="Goeker M."/>
        </authorList>
    </citation>
    <scope>NUCLEOTIDE SEQUENCE [LARGE SCALE GENOMIC DNA]</scope>
    <source>
        <strain evidence="9 10">DSM 15505</strain>
    </source>
</reference>
<evidence type="ECO:0000313" key="9">
    <source>
        <dbReference type="EMBL" id="TDT43386.1"/>
    </source>
</evidence>
<organism evidence="9 10">
    <name type="scientific">Halospina denitrificans</name>
    <dbReference type="NCBI Taxonomy" id="332522"/>
    <lineage>
        <taxon>Bacteria</taxon>
        <taxon>Pseudomonadati</taxon>
        <taxon>Pseudomonadota</taxon>
        <taxon>Gammaproteobacteria</taxon>
        <taxon>Halospina</taxon>
    </lineage>
</organism>
<dbReference type="EMBL" id="SOAX01000002">
    <property type="protein sequence ID" value="TDT43386.1"/>
    <property type="molecule type" value="Genomic_DNA"/>
</dbReference>
<comment type="caution">
    <text evidence="9">The sequence shown here is derived from an EMBL/GenBank/DDBJ whole genome shotgun (WGS) entry which is preliminary data.</text>
</comment>
<dbReference type="Pfam" id="PF04039">
    <property type="entry name" value="MnhB"/>
    <property type="match status" value="1"/>
</dbReference>
<dbReference type="RefSeq" id="WP_133735458.1">
    <property type="nucleotide sequence ID" value="NZ_SOAX01000002.1"/>
</dbReference>
<dbReference type="InterPro" id="IPR007182">
    <property type="entry name" value="MnhB"/>
</dbReference>
<keyword evidence="4 7" id="KW-0812">Transmembrane</keyword>
<gene>
    <name evidence="9" type="ORF">DES49_1200</name>
</gene>
<dbReference type="Proteomes" id="UP000295830">
    <property type="component" value="Unassembled WGS sequence"/>
</dbReference>
<comment type="similarity">
    <text evidence="2">Belongs to the CPA3 antiporters (TC 2.A.63) subunit B family.</text>
</comment>
<keyword evidence="3" id="KW-1003">Cell membrane</keyword>
<dbReference type="InterPro" id="IPR050622">
    <property type="entry name" value="CPA3_antiporter_subunitB"/>
</dbReference>
<feature type="transmembrane region" description="Helical" evidence="7">
    <location>
        <begin position="35"/>
        <end position="56"/>
    </location>
</feature>
<keyword evidence="6 7" id="KW-0472">Membrane</keyword>
<dbReference type="GO" id="GO:0005886">
    <property type="term" value="C:plasma membrane"/>
    <property type="evidence" value="ECO:0007669"/>
    <property type="project" value="UniProtKB-SubCell"/>
</dbReference>
<keyword evidence="5 7" id="KW-1133">Transmembrane helix</keyword>
<evidence type="ECO:0000256" key="1">
    <source>
        <dbReference type="ARBA" id="ARBA00004651"/>
    </source>
</evidence>
<dbReference type="OrthoDB" id="9798859at2"/>
<sequence length="144" mass="15370">MNESNTLILRTAALFLMPLQLLFSVFLLLRGHDEPGGGFIAGLVASGAVVLFLFSYGVREARSLLRVDPRDLLAAGLLFGLASVFPALLVGDPLMTAQWWYLPMPGGGTLKLSTPLIFDIGVYLTVVGAILTMVFALSQAESDA</sequence>
<dbReference type="PANTHER" id="PTHR33932:SF4">
    <property type="entry name" value="NA(+)_H(+) ANTIPORTER SUBUNIT B"/>
    <property type="match status" value="1"/>
</dbReference>
<evidence type="ECO:0000313" key="10">
    <source>
        <dbReference type="Proteomes" id="UP000295830"/>
    </source>
</evidence>
<evidence type="ECO:0000256" key="3">
    <source>
        <dbReference type="ARBA" id="ARBA00022475"/>
    </source>
</evidence>
<feature type="transmembrane region" description="Helical" evidence="7">
    <location>
        <begin position="77"/>
        <end position="100"/>
    </location>
</feature>
<feature type="domain" description="Na+/H+ antiporter MnhB subunit-related protein" evidence="8">
    <location>
        <begin position="8"/>
        <end position="132"/>
    </location>
</feature>
<feature type="transmembrane region" description="Helical" evidence="7">
    <location>
        <begin position="120"/>
        <end position="138"/>
    </location>
</feature>
<evidence type="ECO:0000256" key="6">
    <source>
        <dbReference type="ARBA" id="ARBA00023136"/>
    </source>
</evidence>
<proteinExistence type="inferred from homology"/>
<accession>A0A4R7JZ50</accession>